<evidence type="ECO:0000256" key="8">
    <source>
        <dbReference type="ARBA" id="ARBA00023136"/>
    </source>
</evidence>
<keyword evidence="3" id="KW-1003">Cell membrane</keyword>
<evidence type="ECO:0000313" key="12">
    <source>
        <dbReference type="Proteomes" id="UP000831684"/>
    </source>
</evidence>
<dbReference type="GO" id="GO:0015031">
    <property type="term" value="P:protein transport"/>
    <property type="evidence" value="ECO:0007669"/>
    <property type="project" value="UniProtKB-KW"/>
</dbReference>
<dbReference type="InterPro" id="IPR000515">
    <property type="entry name" value="MetI-like"/>
</dbReference>
<dbReference type="PROSITE" id="PS50928">
    <property type="entry name" value="ABC_TM1"/>
    <property type="match status" value="1"/>
</dbReference>
<dbReference type="PANTHER" id="PTHR43386">
    <property type="entry name" value="OLIGOPEPTIDE TRANSPORT SYSTEM PERMEASE PROTEIN APPC"/>
    <property type="match status" value="1"/>
</dbReference>
<feature type="transmembrane region" description="Helical" evidence="9">
    <location>
        <begin position="12"/>
        <end position="32"/>
    </location>
</feature>
<dbReference type="AlphaFoldDB" id="A0A9E6ZXL6"/>
<evidence type="ECO:0000256" key="4">
    <source>
        <dbReference type="ARBA" id="ARBA00022692"/>
    </source>
</evidence>
<gene>
    <name evidence="11" type="ORF">K9D25_03865</name>
</gene>
<keyword evidence="8 9" id="KW-0472">Membrane</keyword>
<evidence type="ECO:0000256" key="6">
    <source>
        <dbReference type="ARBA" id="ARBA00022927"/>
    </source>
</evidence>
<comment type="similarity">
    <text evidence="9">Belongs to the binding-protein-dependent transport system permease family.</text>
</comment>
<evidence type="ECO:0000256" key="1">
    <source>
        <dbReference type="ARBA" id="ARBA00004651"/>
    </source>
</evidence>
<sequence length="293" mass="31005">MKLNNAFSLLRGDKLAFAAAIYLAVVVVLALIGPELFGKTATAINLRARNLASFDLSQGWQYILGSDSLGRSVLARIMVGARNTIGIAFGSVIASLCIGGAIGIIAGLSRGTLGSIIVRSVDVIMSFPSLLLALIVLYVMGPDPVNIIVVLAITRLPVYIRTARAEVLEIRERAFVSASRVMGASGFHIAVRHIVPLVLPTLLIIAALDFAYVMLAESALSFLGIGVQPPDITWGLMVAEGRGYINVAWSLSFWPGLAIMLTAIAANLLASWFRLAADPTLAKGRKSPDAAHA</sequence>
<dbReference type="SUPFAM" id="SSF161098">
    <property type="entry name" value="MetI-like"/>
    <property type="match status" value="1"/>
</dbReference>
<evidence type="ECO:0000256" key="3">
    <source>
        <dbReference type="ARBA" id="ARBA00022475"/>
    </source>
</evidence>
<keyword evidence="7 9" id="KW-1133">Transmembrane helix</keyword>
<feature type="domain" description="ABC transmembrane type-1" evidence="10">
    <location>
        <begin position="81"/>
        <end position="270"/>
    </location>
</feature>
<evidence type="ECO:0000259" key="10">
    <source>
        <dbReference type="PROSITE" id="PS50928"/>
    </source>
</evidence>
<dbReference type="InterPro" id="IPR035906">
    <property type="entry name" value="MetI-like_sf"/>
</dbReference>
<dbReference type="KEGG" id="apol:K9D25_03865"/>
<dbReference type="CDD" id="cd06261">
    <property type="entry name" value="TM_PBP2"/>
    <property type="match status" value="1"/>
</dbReference>
<dbReference type="Gene3D" id="1.10.3720.10">
    <property type="entry name" value="MetI-like"/>
    <property type="match status" value="1"/>
</dbReference>
<keyword evidence="6" id="KW-0653">Protein transport</keyword>
<proteinExistence type="inferred from homology"/>
<keyword evidence="5" id="KW-0571">Peptide transport</keyword>
<dbReference type="InterPro" id="IPR050366">
    <property type="entry name" value="BP-dependent_transpt_permease"/>
</dbReference>
<organism evidence="11 12">
    <name type="scientific">Ancylobacter polymorphus</name>
    <dbReference type="NCBI Taxonomy" id="223390"/>
    <lineage>
        <taxon>Bacteria</taxon>
        <taxon>Pseudomonadati</taxon>
        <taxon>Pseudomonadota</taxon>
        <taxon>Alphaproteobacteria</taxon>
        <taxon>Hyphomicrobiales</taxon>
        <taxon>Xanthobacteraceae</taxon>
        <taxon>Ancylobacter</taxon>
    </lineage>
</organism>
<dbReference type="PANTHER" id="PTHR43386:SF1">
    <property type="entry name" value="D,D-DIPEPTIDE TRANSPORT SYSTEM PERMEASE PROTEIN DDPC-RELATED"/>
    <property type="match status" value="1"/>
</dbReference>
<dbReference type="GO" id="GO:0005886">
    <property type="term" value="C:plasma membrane"/>
    <property type="evidence" value="ECO:0007669"/>
    <property type="project" value="UniProtKB-SubCell"/>
</dbReference>
<feature type="transmembrane region" description="Helical" evidence="9">
    <location>
        <begin position="194"/>
        <end position="215"/>
    </location>
</feature>
<dbReference type="GO" id="GO:0015833">
    <property type="term" value="P:peptide transport"/>
    <property type="evidence" value="ECO:0007669"/>
    <property type="project" value="UniProtKB-KW"/>
</dbReference>
<evidence type="ECO:0000256" key="2">
    <source>
        <dbReference type="ARBA" id="ARBA00022448"/>
    </source>
</evidence>
<dbReference type="EMBL" id="CP083239">
    <property type="protein sequence ID" value="UOK71867.1"/>
    <property type="molecule type" value="Genomic_DNA"/>
</dbReference>
<comment type="subcellular location">
    <subcellularLocation>
        <location evidence="1 9">Cell membrane</location>
        <topology evidence="1 9">Multi-pass membrane protein</topology>
    </subcellularLocation>
</comment>
<evidence type="ECO:0000256" key="7">
    <source>
        <dbReference type="ARBA" id="ARBA00022989"/>
    </source>
</evidence>
<keyword evidence="2 9" id="KW-0813">Transport</keyword>
<dbReference type="Proteomes" id="UP000831684">
    <property type="component" value="Chromosome"/>
</dbReference>
<dbReference type="GO" id="GO:0055085">
    <property type="term" value="P:transmembrane transport"/>
    <property type="evidence" value="ECO:0007669"/>
    <property type="project" value="InterPro"/>
</dbReference>
<dbReference type="RefSeq" id="WP_244379398.1">
    <property type="nucleotide sequence ID" value="NZ_CP083239.1"/>
</dbReference>
<keyword evidence="4 9" id="KW-0812">Transmembrane</keyword>
<evidence type="ECO:0000256" key="9">
    <source>
        <dbReference type="RuleBase" id="RU363032"/>
    </source>
</evidence>
<feature type="transmembrane region" description="Helical" evidence="9">
    <location>
        <begin position="85"/>
        <end position="108"/>
    </location>
</feature>
<dbReference type="Pfam" id="PF00528">
    <property type="entry name" value="BPD_transp_1"/>
    <property type="match status" value="1"/>
</dbReference>
<feature type="transmembrane region" description="Helical" evidence="9">
    <location>
        <begin position="253"/>
        <end position="277"/>
    </location>
</feature>
<reference evidence="11" key="1">
    <citation type="submission" date="2021-09" db="EMBL/GenBank/DDBJ databases">
        <title>Network and meta-omics reveal the key degrader and cooperation patterns in an efficient 1,4-dioxane-degrading microbial community.</title>
        <authorList>
            <person name="Dai C."/>
        </authorList>
    </citation>
    <scope>NUCLEOTIDE SEQUENCE</scope>
    <source>
        <strain evidence="11">ZM13</strain>
    </source>
</reference>
<evidence type="ECO:0000256" key="5">
    <source>
        <dbReference type="ARBA" id="ARBA00022856"/>
    </source>
</evidence>
<name>A0A9E6ZXL6_9HYPH</name>
<accession>A0A9E6ZXL6</accession>
<protein>
    <submittedName>
        <fullName evidence="11">ABC transporter permease</fullName>
    </submittedName>
</protein>
<evidence type="ECO:0000313" key="11">
    <source>
        <dbReference type="EMBL" id="UOK71867.1"/>
    </source>
</evidence>